<protein>
    <submittedName>
        <fullName evidence="2">Uncharacterized protein</fullName>
    </submittedName>
</protein>
<comment type="caution">
    <text evidence="2">The sequence shown here is derived from an EMBL/GenBank/DDBJ whole genome shotgun (WGS) entry which is preliminary data.</text>
</comment>
<accession>A0A315VJ87</accession>
<evidence type="ECO:0000313" key="2">
    <source>
        <dbReference type="EMBL" id="PWA19209.1"/>
    </source>
</evidence>
<dbReference type="EMBL" id="NHOQ01002164">
    <property type="protein sequence ID" value="PWA19209.1"/>
    <property type="molecule type" value="Genomic_DNA"/>
</dbReference>
<evidence type="ECO:0000256" key="1">
    <source>
        <dbReference type="SAM" id="MobiDB-lite"/>
    </source>
</evidence>
<keyword evidence="3" id="KW-1185">Reference proteome</keyword>
<dbReference type="AlphaFoldDB" id="A0A315VJ87"/>
<gene>
    <name evidence="2" type="ORF">CCH79_00014583</name>
</gene>
<dbReference type="Proteomes" id="UP000250572">
    <property type="component" value="Unassembled WGS sequence"/>
</dbReference>
<reference evidence="2 3" key="1">
    <citation type="journal article" date="2018" name="G3 (Bethesda)">
        <title>A High-Quality Reference Genome for the Invasive Mosquitofish Gambusia affinis Using a Chicago Library.</title>
        <authorList>
            <person name="Hoffberg S.L."/>
            <person name="Troendle N.J."/>
            <person name="Glenn T.C."/>
            <person name="Mahmud O."/>
            <person name="Louha S."/>
            <person name="Chalopin D."/>
            <person name="Bennetzen J.L."/>
            <person name="Mauricio R."/>
        </authorList>
    </citation>
    <scope>NUCLEOTIDE SEQUENCE [LARGE SCALE GENOMIC DNA]</scope>
    <source>
        <strain evidence="2">NE01/NJP1002.9</strain>
        <tissue evidence="2">Muscle</tissue>
    </source>
</reference>
<name>A0A315VJ87_GAMAF</name>
<proteinExistence type="predicted"/>
<organism evidence="2 3">
    <name type="scientific">Gambusia affinis</name>
    <name type="common">Western mosquitofish</name>
    <name type="synonym">Heterandria affinis</name>
    <dbReference type="NCBI Taxonomy" id="33528"/>
    <lineage>
        <taxon>Eukaryota</taxon>
        <taxon>Metazoa</taxon>
        <taxon>Chordata</taxon>
        <taxon>Craniata</taxon>
        <taxon>Vertebrata</taxon>
        <taxon>Euteleostomi</taxon>
        <taxon>Actinopterygii</taxon>
        <taxon>Neopterygii</taxon>
        <taxon>Teleostei</taxon>
        <taxon>Neoteleostei</taxon>
        <taxon>Acanthomorphata</taxon>
        <taxon>Ovalentaria</taxon>
        <taxon>Atherinomorphae</taxon>
        <taxon>Cyprinodontiformes</taxon>
        <taxon>Poeciliidae</taxon>
        <taxon>Poeciliinae</taxon>
        <taxon>Gambusia</taxon>
    </lineage>
</organism>
<evidence type="ECO:0000313" key="3">
    <source>
        <dbReference type="Proteomes" id="UP000250572"/>
    </source>
</evidence>
<feature type="region of interest" description="Disordered" evidence="1">
    <location>
        <begin position="113"/>
        <end position="136"/>
    </location>
</feature>
<sequence length="136" mass="15229">MVSEKKPNFSALWEKDARVGPLTILPSSKSVRLSFEELPSVIQKLYRPTLYGSHWRSGLYKTDLRQGLVHERSTSELDAENETELKGDFEEAGLHDEATNKFTLKSLDVSMANNTKSGYTSSTSKVKNATETDLSE</sequence>